<accession>A0ABY1PEJ7</accession>
<organism evidence="1 2">
    <name type="scientific">Shimia sagamensis</name>
    <dbReference type="NCBI Taxonomy" id="1566352"/>
    <lineage>
        <taxon>Bacteria</taxon>
        <taxon>Pseudomonadati</taxon>
        <taxon>Pseudomonadota</taxon>
        <taxon>Alphaproteobacteria</taxon>
        <taxon>Rhodobacterales</taxon>
        <taxon>Roseobacteraceae</taxon>
    </lineage>
</organism>
<gene>
    <name evidence="1" type="ORF">SAMN06265373_108212</name>
</gene>
<evidence type="ECO:0000313" key="1">
    <source>
        <dbReference type="EMBL" id="SMP32631.1"/>
    </source>
</evidence>
<dbReference type="RefSeq" id="WP_283427507.1">
    <property type="nucleotide sequence ID" value="NZ_FXTY01000008.1"/>
</dbReference>
<sequence>MTSFAHINPNDPSLETLVAARAKLSYIMVTHNRPQFAPILHRLNDEISKLETQQEALDLARQYL</sequence>
<evidence type="ECO:0000313" key="2">
    <source>
        <dbReference type="Proteomes" id="UP001157961"/>
    </source>
</evidence>
<dbReference type="EMBL" id="FXTY01000008">
    <property type="protein sequence ID" value="SMP32631.1"/>
    <property type="molecule type" value="Genomic_DNA"/>
</dbReference>
<keyword evidence="2" id="KW-1185">Reference proteome</keyword>
<proteinExistence type="predicted"/>
<protein>
    <submittedName>
        <fullName evidence="1">Uncharacterized protein</fullName>
    </submittedName>
</protein>
<reference evidence="1 2" key="1">
    <citation type="submission" date="2017-05" db="EMBL/GenBank/DDBJ databases">
        <authorList>
            <person name="Varghese N."/>
            <person name="Submissions S."/>
        </authorList>
    </citation>
    <scope>NUCLEOTIDE SEQUENCE [LARGE SCALE GENOMIC DNA]</scope>
    <source>
        <strain evidence="1 2">DSM 29734</strain>
    </source>
</reference>
<name>A0ABY1PEJ7_9RHOB</name>
<comment type="caution">
    <text evidence="1">The sequence shown here is derived from an EMBL/GenBank/DDBJ whole genome shotgun (WGS) entry which is preliminary data.</text>
</comment>
<dbReference type="Proteomes" id="UP001157961">
    <property type="component" value="Unassembled WGS sequence"/>
</dbReference>